<reference evidence="1 2" key="1">
    <citation type="submission" date="2024-02" db="EMBL/GenBank/DDBJ databases">
        <title>de novo genome assembly of Solanum bulbocastanum strain 11H21.</title>
        <authorList>
            <person name="Hosaka A.J."/>
        </authorList>
    </citation>
    <scope>NUCLEOTIDE SEQUENCE [LARGE SCALE GENOMIC DNA]</scope>
    <source>
        <tissue evidence="1">Young leaves</tissue>
    </source>
</reference>
<organism evidence="1 2">
    <name type="scientific">Solanum bulbocastanum</name>
    <name type="common">Wild potato</name>
    <dbReference type="NCBI Taxonomy" id="147425"/>
    <lineage>
        <taxon>Eukaryota</taxon>
        <taxon>Viridiplantae</taxon>
        <taxon>Streptophyta</taxon>
        <taxon>Embryophyta</taxon>
        <taxon>Tracheophyta</taxon>
        <taxon>Spermatophyta</taxon>
        <taxon>Magnoliopsida</taxon>
        <taxon>eudicotyledons</taxon>
        <taxon>Gunneridae</taxon>
        <taxon>Pentapetalae</taxon>
        <taxon>asterids</taxon>
        <taxon>lamiids</taxon>
        <taxon>Solanales</taxon>
        <taxon>Solanaceae</taxon>
        <taxon>Solanoideae</taxon>
        <taxon>Solaneae</taxon>
        <taxon>Solanum</taxon>
    </lineage>
</organism>
<comment type="caution">
    <text evidence="1">The sequence shown here is derived from an EMBL/GenBank/DDBJ whole genome shotgun (WGS) entry which is preliminary data.</text>
</comment>
<dbReference type="Proteomes" id="UP001371456">
    <property type="component" value="Unassembled WGS sequence"/>
</dbReference>
<keyword evidence="2" id="KW-1185">Reference proteome</keyword>
<evidence type="ECO:0000313" key="1">
    <source>
        <dbReference type="EMBL" id="KAK6796367.1"/>
    </source>
</evidence>
<gene>
    <name evidence="1" type="ORF">RDI58_004068</name>
</gene>
<dbReference type="AlphaFoldDB" id="A0AAN8U5U8"/>
<name>A0AAN8U5U8_SOLBU</name>
<sequence length="42" mass="4853">MILQSSQSRKYLVSPCECYLRVLICRREDPNAQVSPLMDVPL</sequence>
<dbReference type="EMBL" id="JBANQN010000002">
    <property type="protein sequence ID" value="KAK6796367.1"/>
    <property type="molecule type" value="Genomic_DNA"/>
</dbReference>
<proteinExistence type="predicted"/>
<protein>
    <submittedName>
        <fullName evidence="1">Uncharacterized protein</fullName>
    </submittedName>
</protein>
<accession>A0AAN8U5U8</accession>
<evidence type="ECO:0000313" key="2">
    <source>
        <dbReference type="Proteomes" id="UP001371456"/>
    </source>
</evidence>